<protein>
    <submittedName>
        <fullName evidence="2">Uncharacterized protein</fullName>
    </submittedName>
</protein>
<sequence length="86" mass="9791">MHRLCSNSNKIIPYRLPPPIPRLPRRFQRLPTPKREQKVSKDIATLRGEATPPCDPMEAPLKAPPMERAARDLKVMEGAAPRVFHT</sequence>
<accession>A0AAW2LNP4</accession>
<name>A0AAW2LNP4_SESRA</name>
<feature type="region of interest" description="Disordered" evidence="1">
    <location>
        <begin position="15"/>
        <end position="64"/>
    </location>
</feature>
<proteinExistence type="predicted"/>
<evidence type="ECO:0000313" key="2">
    <source>
        <dbReference type="EMBL" id="KAL0319913.1"/>
    </source>
</evidence>
<reference evidence="2" key="2">
    <citation type="journal article" date="2024" name="Plant">
        <title>Genomic evolution and insights into agronomic trait innovations of Sesamum species.</title>
        <authorList>
            <person name="Miao H."/>
            <person name="Wang L."/>
            <person name="Qu L."/>
            <person name="Liu H."/>
            <person name="Sun Y."/>
            <person name="Le M."/>
            <person name="Wang Q."/>
            <person name="Wei S."/>
            <person name="Zheng Y."/>
            <person name="Lin W."/>
            <person name="Duan Y."/>
            <person name="Cao H."/>
            <person name="Xiong S."/>
            <person name="Wang X."/>
            <person name="Wei L."/>
            <person name="Li C."/>
            <person name="Ma Q."/>
            <person name="Ju M."/>
            <person name="Zhao R."/>
            <person name="Li G."/>
            <person name="Mu C."/>
            <person name="Tian Q."/>
            <person name="Mei H."/>
            <person name="Zhang T."/>
            <person name="Gao T."/>
            <person name="Zhang H."/>
        </authorList>
    </citation>
    <scope>NUCLEOTIDE SEQUENCE</scope>
    <source>
        <strain evidence="2">G02</strain>
    </source>
</reference>
<comment type="caution">
    <text evidence="2">The sequence shown here is derived from an EMBL/GenBank/DDBJ whole genome shotgun (WGS) entry which is preliminary data.</text>
</comment>
<dbReference type="AlphaFoldDB" id="A0AAW2LNP4"/>
<evidence type="ECO:0000256" key="1">
    <source>
        <dbReference type="SAM" id="MobiDB-lite"/>
    </source>
</evidence>
<organism evidence="2">
    <name type="scientific">Sesamum radiatum</name>
    <name type="common">Black benniseed</name>
    <dbReference type="NCBI Taxonomy" id="300843"/>
    <lineage>
        <taxon>Eukaryota</taxon>
        <taxon>Viridiplantae</taxon>
        <taxon>Streptophyta</taxon>
        <taxon>Embryophyta</taxon>
        <taxon>Tracheophyta</taxon>
        <taxon>Spermatophyta</taxon>
        <taxon>Magnoliopsida</taxon>
        <taxon>eudicotyledons</taxon>
        <taxon>Gunneridae</taxon>
        <taxon>Pentapetalae</taxon>
        <taxon>asterids</taxon>
        <taxon>lamiids</taxon>
        <taxon>Lamiales</taxon>
        <taxon>Pedaliaceae</taxon>
        <taxon>Sesamum</taxon>
    </lineage>
</organism>
<gene>
    <name evidence="2" type="ORF">Sradi_5252800</name>
</gene>
<dbReference type="EMBL" id="JACGWJ010000024">
    <property type="protein sequence ID" value="KAL0319913.1"/>
    <property type="molecule type" value="Genomic_DNA"/>
</dbReference>
<reference evidence="2" key="1">
    <citation type="submission" date="2020-06" db="EMBL/GenBank/DDBJ databases">
        <authorList>
            <person name="Li T."/>
            <person name="Hu X."/>
            <person name="Zhang T."/>
            <person name="Song X."/>
            <person name="Zhang H."/>
            <person name="Dai N."/>
            <person name="Sheng W."/>
            <person name="Hou X."/>
            <person name="Wei L."/>
        </authorList>
    </citation>
    <scope>NUCLEOTIDE SEQUENCE</scope>
    <source>
        <strain evidence="2">G02</strain>
        <tissue evidence="2">Leaf</tissue>
    </source>
</reference>